<name>A0ACC1D397_9NEOP</name>
<dbReference type="EMBL" id="CM034396">
    <property type="protein sequence ID" value="KAJ0178235.1"/>
    <property type="molecule type" value="Genomic_DNA"/>
</dbReference>
<keyword evidence="2" id="KW-1185">Reference proteome</keyword>
<comment type="caution">
    <text evidence="1">The sequence shown here is derived from an EMBL/GenBank/DDBJ whole genome shotgun (WGS) entry which is preliminary data.</text>
</comment>
<dbReference type="Proteomes" id="UP000824533">
    <property type="component" value="Linkage Group LG10"/>
</dbReference>
<protein>
    <submittedName>
        <fullName evidence="1">Uncharacterized protein</fullName>
    </submittedName>
</protein>
<organism evidence="1 2">
    <name type="scientific">Dendrolimus kikuchii</name>
    <dbReference type="NCBI Taxonomy" id="765133"/>
    <lineage>
        <taxon>Eukaryota</taxon>
        <taxon>Metazoa</taxon>
        <taxon>Ecdysozoa</taxon>
        <taxon>Arthropoda</taxon>
        <taxon>Hexapoda</taxon>
        <taxon>Insecta</taxon>
        <taxon>Pterygota</taxon>
        <taxon>Neoptera</taxon>
        <taxon>Endopterygota</taxon>
        <taxon>Lepidoptera</taxon>
        <taxon>Glossata</taxon>
        <taxon>Ditrysia</taxon>
        <taxon>Bombycoidea</taxon>
        <taxon>Lasiocampidae</taxon>
        <taxon>Dendrolimus</taxon>
    </lineage>
</organism>
<evidence type="ECO:0000313" key="2">
    <source>
        <dbReference type="Proteomes" id="UP000824533"/>
    </source>
</evidence>
<gene>
    <name evidence="1" type="ORF">K1T71_006058</name>
</gene>
<proteinExistence type="predicted"/>
<reference evidence="1 2" key="1">
    <citation type="journal article" date="2021" name="Front. Genet.">
        <title>Chromosome-Level Genome Assembly Reveals Significant Gene Expansion in the Toll and IMD Signaling Pathways of Dendrolimus kikuchii.</title>
        <authorList>
            <person name="Zhou J."/>
            <person name="Wu P."/>
            <person name="Xiong Z."/>
            <person name="Liu N."/>
            <person name="Zhao N."/>
            <person name="Ji M."/>
            <person name="Qiu Y."/>
            <person name="Yang B."/>
        </authorList>
    </citation>
    <scope>NUCLEOTIDE SEQUENCE [LARGE SCALE GENOMIC DNA]</scope>
    <source>
        <strain evidence="1">Ann1</strain>
    </source>
</reference>
<sequence>MRITAMTDKAGRADCCGAGGWRAQRAQIAIPRGEHWLWAVRGRALANPQSVVPIDYPFLVPSASFARDPKHPILDASVALISRSSGEARASTINSKSSPSLHTFHLKVISIGSRLHITNHGVPMRRRRLAP</sequence>
<accession>A0ACC1D397</accession>
<evidence type="ECO:0000313" key="1">
    <source>
        <dbReference type="EMBL" id="KAJ0178235.1"/>
    </source>
</evidence>